<dbReference type="GO" id="GO:0006564">
    <property type="term" value="P:L-serine biosynthetic process"/>
    <property type="evidence" value="ECO:0007669"/>
    <property type="project" value="UniProtKB-KW"/>
</dbReference>
<protein>
    <recommendedName>
        <fullName evidence="2">phosphoserine phosphatase</fullName>
        <ecNumber evidence="2">3.1.3.3</ecNumber>
    </recommendedName>
</protein>
<dbReference type="GO" id="GO:0036424">
    <property type="term" value="F:L-phosphoserine phosphatase activity"/>
    <property type="evidence" value="ECO:0007669"/>
    <property type="project" value="TreeGrafter"/>
</dbReference>
<feature type="binding site" evidence="11">
    <location>
        <position position="52"/>
    </location>
    <ligand>
        <name>substrate</name>
    </ligand>
</feature>
<keyword evidence="5" id="KW-0378">Hydrolase</keyword>
<name>A0A1N6U159_9SPIO</name>
<evidence type="ECO:0000256" key="7">
    <source>
        <dbReference type="ARBA" id="ARBA00023299"/>
    </source>
</evidence>
<comment type="catalytic activity">
    <reaction evidence="8">
        <text>O-phospho-L-serine + H2O = L-serine + phosphate</text>
        <dbReference type="Rhea" id="RHEA:21208"/>
        <dbReference type="ChEBI" id="CHEBI:15377"/>
        <dbReference type="ChEBI" id="CHEBI:33384"/>
        <dbReference type="ChEBI" id="CHEBI:43474"/>
        <dbReference type="ChEBI" id="CHEBI:57524"/>
        <dbReference type="EC" id="3.1.3.3"/>
    </reaction>
</comment>
<comment type="pathway">
    <text evidence="1">Amino-acid biosynthesis; L-serine biosynthesis; L-serine from 3-phospho-D-glycerate: step 3/3.</text>
</comment>
<proteinExistence type="predicted"/>
<evidence type="ECO:0000256" key="11">
    <source>
        <dbReference type="PIRSR" id="PIRSR611863-2"/>
    </source>
</evidence>
<feature type="binding site" evidence="12">
    <location>
        <position position="13"/>
    </location>
    <ligand>
        <name>Mg(2+)</name>
        <dbReference type="ChEBI" id="CHEBI:18420"/>
    </ligand>
</feature>
<dbReference type="EMBL" id="FTMS01000011">
    <property type="protein sequence ID" value="SIQ59076.1"/>
    <property type="molecule type" value="Genomic_DNA"/>
</dbReference>
<evidence type="ECO:0000256" key="5">
    <source>
        <dbReference type="ARBA" id="ARBA00022801"/>
    </source>
</evidence>
<dbReference type="PANTHER" id="PTHR43344">
    <property type="entry name" value="PHOSPHOSERINE PHOSPHATASE"/>
    <property type="match status" value="1"/>
</dbReference>
<evidence type="ECO:0000256" key="2">
    <source>
        <dbReference type="ARBA" id="ARBA00012640"/>
    </source>
</evidence>
<dbReference type="GO" id="GO:0000287">
    <property type="term" value="F:magnesium ion binding"/>
    <property type="evidence" value="ECO:0007669"/>
    <property type="project" value="TreeGrafter"/>
</dbReference>
<gene>
    <name evidence="13" type="ORF">SAMN05920897_11160</name>
</gene>
<feature type="binding site" evidence="11">
    <location>
        <position position="21"/>
    </location>
    <ligand>
        <name>substrate</name>
    </ligand>
</feature>
<dbReference type="Proteomes" id="UP000186400">
    <property type="component" value="Unassembled WGS sequence"/>
</dbReference>
<dbReference type="EC" id="3.1.3.3" evidence="2"/>
<dbReference type="InterPro" id="IPR050582">
    <property type="entry name" value="HAD-like_SerB"/>
</dbReference>
<keyword evidence="3" id="KW-0028">Amino-acid biosynthesis</keyword>
<sequence>MCYERAMRVICLDLEGVLVPEIWLNVAKTAGVEELNITTRDIPDYHELMRTRLEILERHRIGLPHITDVIASMEPLPGAAAFLESLRAETQVIILSDTFEEFASPLMRQLQWPTLFCNSLKVTPEGRITDYRLRQEDGKRQAVQAFKAMNLQVVAAGDSWNDLNMILEAHRGAFFCPPSSMQEAHPSVPVCTNYESLKDFLLQ</sequence>
<feature type="binding site" evidence="11">
    <location>
        <position position="139"/>
    </location>
    <ligand>
        <name>substrate</name>
    </ligand>
</feature>
<evidence type="ECO:0000256" key="1">
    <source>
        <dbReference type="ARBA" id="ARBA00005135"/>
    </source>
</evidence>
<evidence type="ECO:0000256" key="8">
    <source>
        <dbReference type="ARBA" id="ARBA00048138"/>
    </source>
</evidence>
<feature type="binding site" evidence="12">
    <location>
        <position position="15"/>
    </location>
    <ligand>
        <name>Mg(2+)</name>
        <dbReference type="ChEBI" id="CHEBI:18420"/>
    </ligand>
</feature>
<evidence type="ECO:0000256" key="3">
    <source>
        <dbReference type="ARBA" id="ARBA00022605"/>
    </source>
</evidence>
<comment type="catalytic activity">
    <reaction evidence="9">
        <text>O-phospho-D-serine + H2O = D-serine + phosphate</text>
        <dbReference type="Rhea" id="RHEA:24873"/>
        <dbReference type="ChEBI" id="CHEBI:15377"/>
        <dbReference type="ChEBI" id="CHEBI:35247"/>
        <dbReference type="ChEBI" id="CHEBI:43474"/>
        <dbReference type="ChEBI" id="CHEBI:58680"/>
        <dbReference type="EC" id="3.1.3.3"/>
    </reaction>
</comment>
<dbReference type="GO" id="GO:0005737">
    <property type="term" value="C:cytoplasm"/>
    <property type="evidence" value="ECO:0007669"/>
    <property type="project" value="TreeGrafter"/>
</dbReference>
<dbReference type="Gene3D" id="3.40.50.1000">
    <property type="entry name" value="HAD superfamily/HAD-like"/>
    <property type="match status" value="1"/>
</dbReference>
<dbReference type="Pfam" id="PF00702">
    <property type="entry name" value="Hydrolase"/>
    <property type="match status" value="1"/>
</dbReference>
<evidence type="ECO:0000256" key="6">
    <source>
        <dbReference type="ARBA" id="ARBA00022842"/>
    </source>
</evidence>
<dbReference type="InterPro" id="IPR011863">
    <property type="entry name" value="HSK-PSP"/>
</dbReference>
<feature type="binding site" evidence="11">
    <location>
        <begin position="96"/>
        <end position="97"/>
    </location>
    <ligand>
        <name>substrate</name>
    </ligand>
</feature>
<reference evidence="13 14" key="1">
    <citation type="submission" date="2017-01" db="EMBL/GenBank/DDBJ databases">
        <authorList>
            <person name="Mah S.A."/>
            <person name="Swanson W.J."/>
            <person name="Moy G.W."/>
            <person name="Vacquier V.D."/>
        </authorList>
    </citation>
    <scope>NUCLEOTIDE SEQUENCE [LARGE SCALE GENOMIC DNA]</scope>
    <source>
        <strain evidence="13 14">ASpG1</strain>
    </source>
</reference>
<keyword evidence="7" id="KW-0718">Serine biosynthesis</keyword>
<evidence type="ECO:0000256" key="12">
    <source>
        <dbReference type="PIRSR" id="PIRSR611863-3"/>
    </source>
</evidence>
<dbReference type="InterPro" id="IPR023214">
    <property type="entry name" value="HAD_sf"/>
</dbReference>
<dbReference type="NCBIfam" id="NF010109">
    <property type="entry name" value="PRK13582.1"/>
    <property type="match status" value="1"/>
</dbReference>
<feature type="active site" description="Proton donor" evidence="10">
    <location>
        <position position="15"/>
    </location>
</feature>
<accession>A0A1N6U159</accession>
<organism evidence="13 14">
    <name type="scientific">Alkalispirochaeta americana</name>
    <dbReference type="NCBI Taxonomy" id="159291"/>
    <lineage>
        <taxon>Bacteria</taxon>
        <taxon>Pseudomonadati</taxon>
        <taxon>Spirochaetota</taxon>
        <taxon>Spirochaetia</taxon>
        <taxon>Spirochaetales</taxon>
        <taxon>Spirochaetaceae</taxon>
        <taxon>Alkalispirochaeta</taxon>
    </lineage>
</organism>
<dbReference type="SUPFAM" id="SSF56784">
    <property type="entry name" value="HAD-like"/>
    <property type="match status" value="1"/>
</dbReference>
<keyword evidence="4" id="KW-0479">Metal-binding</keyword>
<comment type="cofactor">
    <cofactor evidence="12">
        <name>Mg(2+)</name>
        <dbReference type="ChEBI" id="CHEBI:18420"/>
    </cofactor>
    <text evidence="12">Binds 1 Mg(2+) ion per subunit.</text>
</comment>
<dbReference type="PANTHER" id="PTHR43344:SF2">
    <property type="entry name" value="PHOSPHOSERINE PHOSPHATASE"/>
    <property type="match status" value="1"/>
</dbReference>
<feature type="binding site" evidence="12">
    <location>
        <position position="158"/>
    </location>
    <ligand>
        <name>Mg(2+)</name>
        <dbReference type="ChEBI" id="CHEBI:18420"/>
    </ligand>
</feature>
<evidence type="ECO:0000313" key="14">
    <source>
        <dbReference type="Proteomes" id="UP000186400"/>
    </source>
</evidence>
<keyword evidence="6" id="KW-0460">Magnesium</keyword>
<evidence type="ECO:0000256" key="10">
    <source>
        <dbReference type="PIRSR" id="PIRSR611863-1"/>
    </source>
</evidence>
<dbReference type="InterPro" id="IPR036412">
    <property type="entry name" value="HAD-like_sf"/>
</dbReference>
<feature type="active site" description="Nucleophile" evidence="10">
    <location>
        <position position="13"/>
    </location>
</feature>
<evidence type="ECO:0000256" key="4">
    <source>
        <dbReference type="ARBA" id="ARBA00022723"/>
    </source>
</evidence>
<dbReference type="STRING" id="159291.SAMN05920897_11160"/>
<evidence type="ECO:0000313" key="13">
    <source>
        <dbReference type="EMBL" id="SIQ59076.1"/>
    </source>
</evidence>
<dbReference type="Gene3D" id="3.90.1470.10">
    <property type="entry name" value="thrh gene product, domain 2"/>
    <property type="match status" value="1"/>
</dbReference>
<dbReference type="AlphaFoldDB" id="A0A1N6U159"/>
<evidence type="ECO:0000256" key="9">
    <source>
        <dbReference type="ARBA" id="ARBA00048523"/>
    </source>
</evidence>
<feature type="binding site" evidence="11">
    <location>
        <position position="161"/>
    </location>
    <ligand>
        <name>substrate</name>
    </ligand>
</feature>
<dbReference type="NCBIfam" id="TIGR02137">
    <property type="entry name" value="HSK-PSP"/>
    <property type="match status" value="1"/>
</dbReference>
<keyword evidence="14" id="KW-1185">Reference proteome</keyword>